<dbReference type="RefSeq" id="YP_004376233.1">
    <property type="nucleotide sequence ID" value="NC_015398.1"/>
</dbReference>
<dbReference type="InterPro" id="IPR036375">
    <property type="entry name" value="Hemopexin-like_dom_sf"/>
</dbReference>
<protein>
    <submittedName>
        <fullName evidence="10">Metalloproteinase</fullName>
    </submittedName>
</protein>
<evidence type="ECO:0000259" key="9">
    <source>
        <dbReference type="SMART" id="SM00235"/>
    </source>
</evidence>
<comment type="cofactor">
    <cofactor evidence="1">
        <name>Zn(2+)</name>
        <dbReference type="ChEBI" id="CHEBI:29105"/>
    </cofactor>
</comment>
<keyword evidence="7" id="KW-0862">Zinc</keyword>
<keyword evidence="3" id="KW-0645">Protease</keyword>
<evidence type="ECO:0000313" key="10">
    <source>
        <dbReference type="EMBL" id="AEB00313.1"/>
    </source>
</evidence>
<evidence type="ECO:0000256" key="7">
    <source>
        <dbReference type="ARBA" id="ARBA00022833"/>
    </source>
</evidence>
<evidence type="ECO:0000256" key="6">
    <source>
        <dbReference type="ARBA" id="ARBA00022801"/>
    </source>
</evidence>
<dbReference type="Proteomes" id="UP000203549">
    <property type="component" value="Segment"/>
</dbReference>
<keyword evidence="11" id="KW-1185">Reference proteome</keyword>
<dbReference type="PANTHER" id="PTHR10201">
    <property type="entry name" value="MATRIX METALLOPROTEINASE"/>
    <property type="match status" value="1"/>
</dbReference>
<dbReference type="KEGG" id="vg:10722906"/>
<evidence type="ECO:0000256" key="1">
    <source>
        <dbReference type="ARBA" id="ARBA00001947"/>
    </source>
</evidence>
<dbReference type="GO" id="GO:0008270">
    <property type="term" value="F:zinc ion binding"/>
    <property type="evidence" value="ECO:0007669"/>
    <property type="project" value="InterPro"/>
</dbReference>
<keyword evidence="6" id="KW-0378">Hydrolase</keyword>
<dbReference type="Gene3D" id="2.110.10.10">
    <property type="entry name" value="Hemopexin-like domain"/>
    <property type="match status" value="1"/>
</dbReference>
<dbReference type="CDD" id="cd04278">
    <property type="entry name" value="ZnMc_MMP"/>
    <property type="match status" value="1"/>
</dbReference>
<dbReference type="GO" id="GO:0030198">
    <property type="term" value="P:extracellular matrix organization"/>
    <property type="evidence" value="ECO:0007669"/>
    <property type="project" value="TreeGrafter"/>
</dbReference>
<dbReference type="Gene3D" id="3.40.390.10">
    <property type="entry name" value="Collagenase (Catalytic Domain)"/>
    <property type="match status" value="1"/>
</dbReference>
<reference evidence="10 11" key="1">
    <citation type="journal article" date="2011" name="Arch. Virol.">
        <title>Genomic sequencing and analysis of Clostera anachoreta granulovirus.</title>
        <authorList>
            <person name="Liang Z."/>
            <person name="Zhang X."/>
            <person name="Yin X."/>
            <person name="Cao S."/>
            <person name="Xu F."/>
        </authorList>
    </citation>
    <scope>NUCLEOTIDE SEQUENCE [LARGE SCALE GENOMIC DNA]</scope>
    <source>
        <strain evidence="10">ClanGV-HBHN</strain>
    </source>
</reference>
<accession>F4ZKQ2</accession>
<keyword evidence="4" id="KW-0479">Metal-binding</keyword>
<keyword evidence="5" id="KW-0732">Signal</keyword>
<dbReference type="PANTHER" id="PTHR10201:SF291">
    <property type="entry name" value="MATRIX METALLOPROTEINASE 1, ISOFORM C-RELATED"/>
    <property type="match status" value="1"/>
</dbReference>
<dbReference type="InterPro" id="IPR001818">
    <property type="entry name" value="Pept_M10_metallopeptidase"/>
</dbReference>
<dbReference type="SUPFAM" id="SSF55486">
    <property type="entry name" value="Metalloproteases ('zincins'), catalytic domain"/>
    <property type="match status" value="1"/>
</dbReference>
<feature type="domain" description="Peptidase metallopeptidase" evidence="9">
    <location>
        <begin position="34"/>
        <end position="196"/>
    </location>
</feature>
<evidence type="ECO:0000256" key="3">
    <source>
        <dbReference type="ARBA" id="ARBA00022670"/>
    </source>
</evidence>
<sequence length="412" mass="46280">MSRRRISFLMIGAVFLLLVIAVGGERRKRFTVNQNLYWRHSDNITYSLHRHTVPKHLNVDSLTTDTKRAFHVWQNRTTLKFYDAGPDVIANIQIEFVQGAHGDLYDFDGPGGVLAHAFLPPKGLIHLDADEVWVTGGDVSNGRGTSYLHTLIHEIGHALGLYHSSDPKSIMFPVYRGDRFDLGVDDLNGLDQLYDHNPKRTDVTSKTLTTDHIKLPGWVVGQFSNSLDSRCDVLPDCVAFIRQEYYLFVGDTYYRYADFNLTRLIDATPVRDGFWPELCGVIRAASSVGDMIVFASNHLWYSYNSTTLDSVSVLNKKYSAVFEDASGVFGVVGGTSLYRLDPHGSAKAVGDVGRKFLGIKQVDWVVSGGLDIVGVGRGRGRWVYEKIRDDSTVGLVYRSRQTEIKHMMYDCQ</sequence>
<organism evidence="10 11">
    <name type="scientific">Clostera anachoreta granulovirus</name>
    <dbReference type="NCBI Taxonomy" id="283675"/>
    <lineage>
        <taxon>Viruses</taxon>
        <taxon>Viruses incertae sedis</taxon>
        <taxon>Naldaviricetes</taxon>
        <taxon>Lefavirales</taxon>
        <taxon>Baculoviridae</taxon>
        <taxon>Betabaculovirus</taxon>
        <taxon>Betabaculovirus clanachoretae</taxon>
    </lineage>
</organism>
<name>F4ZKQ2_9BBAC</name>
<dbReference type="SMART" id="SM00235">
    <property type="entry name" value="ZnMc"/>
    <property type="match status" value="1"/>
</dbReference>
<proteinExistence type="inferred from homology"/>
<dbReference type="GO" id="GO:0004222">
    <property type="term" value="F:metalloendopeptidase activity"/>
    <property type="evidence" value="ECO:0007669"/>
    <property type="project" value="InterPro"/>
</dbReference>
<dbReference type="InterPro" id="IPR033739">
    <property type="entry name" value="M10A_MMP"/>
</dbReference>
<dbReference type="GeneID" id="10722906"/>
<dbReference type="PRINTS" id="PR00138">
    <property type="entry name" value="MATRIXIN"/>
</dbReference>
<dbReference type="InterPro" id="IPR024079">
    <property type="entry name" value="MetalloPept_cat_dom_sf"/>
</dbReference>
<dbReference type="OrthoDB" id="4353at10239"/>
<evidence type="ECO:0000256" key="5">
    <source>
        <dbReference type="ARBA" id="ARBA00022729"/>
    </source>
</evidence>
<dbReference type="InterPro" id="IPR006026">
    <property type="entry name" value="Peptidase_Metallo"/>
</dbReference>
<dbReference type="GO" id="GO:0030574">
    <property type="term" value="P:collagen catabolic process"/>
    <property type="evidence" value="ECO:0007669"/>
    <property type="project" value="TreeGrafter"/>
</dbReference>
<evidence type="ECO:0000256" key="4">
    <source>
        <dbReference type="ARBA" id="ARBA00022723"/>
    </source>
</evidence>
<dbReference type="GO" id="GO:0031012">
    <property type="term" value="C:extracellular matrix"/>
    <property type="evidence" value="ECO:0007669"/>
    <property type="project" value="InterPro"/>
</dbReference>
<dbReference type="EMBL" id="HQ116624">
    <property type="protein sequence ID" value="AEB00313.1"/>
    <property type="molecule type" value="Genomic_DNA"/>
</dbReference>
<dbReference type="SUPFAM" id="SSF50923">
    <property type="entry name" value="Hemopexin-like domain"/>
    <property type="match status" value="1"/>
</dbReference>
<dbReference type="GO" id="GO:0006508">
    <property type="term" value="P:proteolysis"/>
    <property type="evidence" value="ECO:0007669"/>
    <property type="project" value="UniProtKB-KW"/>
</dbReference>
<evidence type="ECO:0000256" key="2">
    <source>
        <dbReference type="ARBA" id="ARBA00010370"/>
    </source>
</evidence>
<dbReference type="Pfam" id="PF00413">
    <property type="entry name" value="Peptidase_M10"/>
    <property type="match status" value="1"/>
</dbReference>
<keyword evidence="8" id="KW-0482">Metalloprotease</keyword>
<evidence type="ECO:0000256" key="8">
    <source>
        <dbReference type="ARBA" id="ARBA00023049"/>
    </source>
</evidence>
<dbReference type="InterPro" id="IPR021190">
    <property type="entry name" value="Pept_M10A"/>
</dbReference>
<evidence type="ECO:0000313" key="11">
    <source>
        <dbReference type="Proteomes" id="UP000203549"/>
    </source>
</evidence>
<comment type="similarity">
    <text evidence="2">Belongs to the peptidase M10A family.</text>
</comment>